<dbReference type="InterPro" id="IPR052897">
    <property type="entry name" value="Sec-Metab_Biosynth_Hydrolase"/>
</dbReference>
<evidence type="ECO:0000259" key="1">
    <source>
        <dbReference type="Pfam" id="PF12697"/>
    </source>
</evidence>
<dbReference type="Gene3D" id="3.40.50.1820">
    <property type="entry name" value="alpha/beta hydrolase"/>
    <property type="match status" value="1"/>
</dbReference>
<sequence length="227" mass="24049">MTIILVHGLWSAPAHWRGVIEALKALGVTDVVTVDLPLESLKGDVDVVREAIRKAGGDVVLAGQGFAGMVITEAGAEEAVKGLVYVCALAPDAGESARTVFPDLPSEIASDFEVVDRKLRIKEDAFKADYCHDLSDEAVAWLRETGRNPSASIMGEAVTHAAWKDKPSFYIVAGGDKCIAKEKQDRMADRIKASRIACVDGASHAMHVGHPGEVGLFVAGVARSCGV</sequence>
<dbReference type="GO" id="GO:0016787">
    <property type="term" value="F:hydrolase activity"/>
    <property type="evidence" value="ECO:0007669"/>
    <property type="project" value="UniProtKB-KW"/>
</dbReference>
<dbReference type="InterPro" id="IPR000073">
    <property type="entry name" value="AB_hydrolase_1"/>
</dbReference>
<accession>A0A0J1B813</accession>
<dbReference type="PANTHER" id="PTHR37017">
    <property type="entry name" value="AB HYDROLASE-1 DOMAIN-CONTAINING PROTEIN-RELATED"/>
    <property type="match status" value="1"/>
</dbReference>
<proteinExistence type="predicted"/>
<dbReference type="OrthoDB" id="2931355at2759"/>
<organism evidence="2 3">
    <name type="scientific">Cutaneotrichosporon oleaginosum</name>
    <dbReference type="NCBI Taxonomy" id="879819"/>
    <lineage>
        <taxon>Eukaryota</taxon>
        <taxon>Fungi</taxon>
        <taxon>Dikarya</taxon>
        <taxon>Basidiomycota</taxon>
        <taxon>Agaricomycotina</taxon>
        <taxon>Tremellomycetes</taxon>
        <taxon>Trichosporonales</taxon>
        <taxon>Trichosporonaceae</taxon>
        <taxon>Cutaneotrichosporon</taxon>
    </lineage>
</organism>
<dbReference type="EMBL" id="KQ087191">
    <property type="protein sequence ID" value="KLT43899.1"/>
    <property type="molecule type" value="Genomic_DNA"/>
</dbReference>
<name>A0A0J1B813_9TREE</name>
<dbReference type="GeneID" id="28983251"/>
<dbReference type="PANTHER" id="PTHR37017:SF11">
    <property type="entry name" value="ESTERASE_LIPASE_THIOESTERASE DOMAIN-CONTAINING PROTEIN"/>
    <property type="match status" value="1"/>
</dbReference>
<protein>
    <submittedName>
        <fullName evidence="2">Alpha/beta-hydrolase</fullName>
    </submittedName>
</protein>
<evidence type="ECO:0000313" key="3">
    <source>
        <dbReference type="Proteomes" id="UP000053611"/>
    </source>
</evidence>
<reference evidence="2 3" key="1">
    <citation type="submission" date="2015-03" db="EMBL/GenBank/DDBJ databases">
        <title>Genomics and transcriptomics of the oil-accumulating basidiomycete yeast T. oleaginosus allow insights into substrate utilization and the diverse evolutionary trajectories of mating systems in fungi.</title>
        <authorList>
            <consortium name="DOE Joint Genome Institute"/>
            <person name="Kourist R."/>
            <person name="Kracht O."/>
            <person name="Bracharz F."/>
            <person name="Lipzen A."/>
            <person name="Nolan M."/>
            <person name="Ohm R."/>
            <person name="Grigoriev I."/>
            <person name="Sun S."/>
            <person name="Heitman J."/>
            <person name="Bruck T."/>
            <person name="Nowrousian M."/>
        </authorList>
    </citation>
    <scope>NUCLEOTIDE SEQUENCE [LARGE SCALE GENOMIC DNA]</scope>
    <source>
        <strain evidence="2 3">IBC0246</strain>
    </source>
</reference>
<dbReference type="InterPro" id="IPR029058">
    <property type="entry name" value="AB_hydrolase_fold"/>
</dbReference>
<keyword evidence="2" id="KW-0378">Hydrolase</keyword>
<evidence type="ECO:0000313" key="2">
    <source>
        <dbReference type="EMBL" id="KLT43899.1"/>
    </source>
</evidence>
<keyword evidence="3" id="KW-1185">Reference proteome</keyword>
<dbReference type="SUPFAM" id="SSF53474">
    <property type="entry name" value="alpha/beta-Hydrolases"/>
    <property type="match status" value="1"/>
</dbReference>
<dbReference type="Proteomes" id="UP000053611">
    <property type="component" value="Unassembled WGS sequence"/>
</dbReference>
<dbReference type="Pfam" id="PF12697">
    <property type="entry name" value="Abhydrolase_6"/>
    <property type="match status" value="1"/>
</dbReference>
<dbReference type="AlphaFoldDB" id="A0A0J1B813"/>
<dbReference type="STRING" id="879819.A0A0J1B813"/>
<gene>
    <name evidence="2" type="ORF">CC85DRAFT_284179</name>
</gene>
<dbReference type="RefSeq" id="XP_018280390.1">
    <property type="nucleotide sequence ID" value="XM_018422648.1"/>
</dbReference>
<feature type="domain" description="AB hydrolase-1" evidence="1">
    <location>
        <begin position="3"/>
        <end position="214"/>
    </location>
</feature>